<comment type="caution">
    <text evidence="2">The sequence shown here is derived from an EMBL/GenBank/DDBJ whole genome shotgun (WGS) entry which is preliminary data.</text>
</comment>
<evidence type="ECO:0000313" key="2">
    <source>
        <dbReference type="EMBL" id="RDI37656.1"/>
    </source>
</evidence>
<feature type="compositionally biased region" description="Basic residues" evidence="1">
    <location>
        <begin position="193"/>
        <end position="208"/>
    </location>
</feature>
<evidence type="ECO:0000256" key="1">
    <source>
        <dbReference type="SAM" id="MobiDB-lite"/>
    </source>
</evidence>
<feature type="compositionally biased region" description="Basic and acidic residues" evidence="1">
    <location>
        <begin position="75"/>
        <end position="91"/>
    </location>
</feature>
<protein>
    <submittedName>
        <fullName evidence="2">Uncharacterized protein</fullName>
    </submittedName>
</protein>
<evidence type="ECO:0000313" key="3">
    <source>
        <dbReference type="Proteomes" id="UP000254958"/>
    </source>
</evidence>
<feature type="compositionally biased region" description="Low complexity" evidence="1">
    <location>
        <begin position="176"/>
        <end position="192"/>
    </location>
</feature>
<feature type="region of interest" description="Disordered" evidence="1">
    <location>
        <begin position="135"/>
        <end position="208"/>
    </location>
</feature>
<dbReference type="EMBL" id="QQAW01000005">
    <property type="protein sequence ID" value="RDI37656.1"/>
    <property type="molecule type" value="Genomic_DNA"/>
</dbReference>
<feature type="region of interest" description="Disordered" evidence="1">
    <location>
        <begin position="72"/>
        <end position="101"/>
    </location>
</feature>
<reference evidence="2 3" key="1">
    <citation type="submission" date="2018-07" db="EMBL/GenBank/DDBJ databases">
        <title>Genomic Encyclopedia of Type Strains, Phase IV (KMG-IV): sequencing the most valuable type-strain genomes for metagenomic binning, comparative biology and taxonomic classification.</title>
        <authorList>
            <person name="Goeker M."/>
        </authorList>
    </citation>
    <scope>NUCLEOTIDE SEQUENCE [LARGE SCALE GENOMIC DNA]</scope>
    <source>
        <strain evidence="2 3">DSM 5603</strain>
    </source>
</reference>
<dbReference type="Proteomes" id="UP000254958">
    <property type="component" value="Unassembled WGS sequence"/>
</dbReference>
<proteinExistence type="predicted"/>
<keyword evidence="3" id="KW-1185">Reference proteome</keyword>
<accession>A0A370G3Q7</accession>
<sequence length="208" mass="24301">MVEKISFFFGIISALRRPLSSQSMNHASFFLAYLRIPSRHPKTHSRMNYNFLLLFIIFSKIYKISRFFQNPRRGCRSDTPRRKGRATETPRRSRREWRRQEIGRPVSRFPGVLRPTGLARCRFDFESLRTNGHEYHRGISAPEATPSPPPDGGRAPRRWSRQDGMHPHTPSHALIRYRTSGRSSRCTSSSNRRISRSSGLRRHQPWVG</sequence>
<gene>
    <name evidence="2" type="ORF">C7453_10564</name>
</gene>
<dbReference type="AlphaFoldDB" id="A0A370G3Q7"/>
<name>A0A370G3Q7_GLULI</name>
<organism evidence="2 3">
    <name type="scientific">Gluconacetobacter liquefaciens</name>
    <name type="common">Acetobacter liquefaciens</name>
    <dbReference type="NCBI Taxonomy" id="89584"/>
    <lineage>
        <taxon>Bacteria</taxon>
        <taxon>Pseudomonadati</taxon>
        <taxon>Pseudomonadota</taxon>
        <taxon>Alphaproteobacteria</taxon>
        <taxon>Acetobacterales</taxon>
        <taxon>Acetobacteraceae</taxon>
        <taxon>Gluconacetobacter</taxon>
    </lineage>
</organism>